<evidence type="ECO:0000256" key="1">
    <source>
        <dbReference type="ARBA" id="ARBA00001974"/>
    </source>
</evidence>
<dbReference type="Proteomes" id="UP001439008">
    <property type="component" value="Unassembled WGS sequence"/>
</dbReference>
<keyword evidence="3" id="KW-0274">FAD</keyword>
<accession>A0ABV2AQZ4</accession>
<comment type="caution">
    <text evidence="6">The sequence shown here is derived from an EMBL/GenBank/DDBJ whole genome shotgun (WGS) entry which is preliminary data.</text>
</comment>
<dbReference type="PRINTS" id="PR00371">
    <property type="entry name" value="FPNCR"/>
</dbReference>
<keyword evidence="4" id="KW-0560">Oxidoreductase</keyword>
<dbReference type="Gene3D" id="2.40.30.10">
    <property type="entry name" value="Translation factors"/>
    <property type="match status" value="1"/>
</dbReference>
<dbReference type="SUPFAM" id="SSF63380">
    <property type="entry name" value="Riboflavin synthase domain-like"/>
    <property type="match status" value="1"/>
</dbReference>
<dbReference type="PANTHER" id="PTHR19384:SF10">
    <property type="entry name" value="NADPH-DEPENDENT DIFLAVIN OXIDOREDUCTASE 1"/>
    <property type="match status" value="1"/>
</dbReference>
<dbReference type="InterPro" id="IPR023173">
    <property type="entry name" value="NADPH_Cyt_P450_Rdtase_alpha"/>
</dbReference>
<dbReference type="InterPro" id="IPR017938">
    <property type="entry name" value="Riboflavin_synthase-like_b-brl"/>
</dbReference>
<feature type="domain" description="FAD-binding FR-type" evidence="5">
    <location>
        <begin position="1"/>
        <end position="124"/>
    </location>
</feature>
<protein>
    <recommendedName>
        <fullName evidence="5">FAD-binding FR-type domain-containing protein</fullName>
    </recommendedName>
</protein>
<evidence type="ECO:0000313" key="7">
    <source>
        <dbReference type="Proteomes" id="UP001439008"/>
    </source>
</evidence>
<dbReference type="Gene3D" id="1.20.990.10">
    <property type="entry name" value="NADPH-cytochrome p450 Reductase, Chain A, domain 3"/>
    <property type="match status" value="1"/>
</dbReference>
<dbReference type="InterPro" id="IPR003097">
    <property type="entry name" value="CysJ-like_FAD-binding"/>
</dbReference>
<dbReference type="SUPFAM" id="SSF52343">
    <property type="entry name" value="Ferredoxin reductase-like, C-terminal NADP-linked domain"/>
    <property type="match status" value="1"/>
</dbReference>
<dbReference type="InterPro" id="IPR039261">
    <property type="entry name" value="FNR_nucleotide-bd"/>
</dbReference>
<dbReference type="EMBL" id="JBDODL010002194">
    <property type="protein sequence ID" value="MES1922085.1"/>
    <property type="molecule type" value="Genomic_DNA"/>
</dbReference>
<sequence length="232" mass="26749">MLCFSKSKMETEKLKEFVSPEGIFELNKFCQQERRTFFEVIESFPSSIPPLEYIIEKIPPIKPRFFTISSSSLKSPKAEITAAIVDYKTPYKRMKVGVCSDYLQNLQRGDKVHALVTKGSFVKPKNFLGTPLIGIGPGTGLAPLKAMAEERYFSREKFEKMALFLGHRYRNKDYLYGKNYWPQYKRVFEHFSVAFSRESGLKKHYVTHDLKTNSKLIWNLINGGALVFISGF</sequence>
<evidence type="ECO:0000259" key="5">
    <source>
        <dbReference type="PROSITE" id="PS51384"/>
    </source>
</evidence>
<reference evidence="6 7" key="1">
    <citation type="journal article" date="2024" name="BMC Biol.">
        <title>Comparative genomics of Ascetosporea gives new insight into the evolutionary basis for animal parasitism in Rhizaria.</title>
        <authorList>
            <person name="Hiltunen Thoren M."/>
            <person name="Onut-Brannstrom I."/>
            <person name="Alfjorden A."/>
            <person name="Peckova H."/>
            <person name="Swords F."/>
            <person name="Hooper C."/>
            <person name="Holzer A.S."/>
            <person name="Bass D."/>
            <person name="Burki F."/>
        </authorList>
    </citation>
    <scope>NUCLEOTIDE SEQUENCE [LARGE SCALE GENOMIC DNA]</scope>
    <source>
        <strain evidence="6">20-A016</strain>
    </source>
</reference>
<name>A0ABV2AQZ4_9EUKA</name>
<evidence type="ECO:0000256" key="4">
    <source>
        <dbReference type="ARBA" id="ARBA00023002"/>
    </source>
</evidence>
<evidence type="ECO:0000313" key="6">
    <source>
        <dbReference type="EMBL" id="MES1922085.1"/>
    </source>
</evidence>
<dbReference type="Pfam" id="PF00667">
    <property type="entry name" value="FAD_binding_1"/>
    <property type="match status" value="1"/>
</dbReference>
<evidence type="ECO:0000256" key="3">
    <source>
        <dbReference type="ARBA" id="ARBA00022827"/>
    </source>
</evidence>
<evidence type="ECO:0000256" key="2">
    <source>
        <dbReference type="ARBA" id="ARBA00022630"/>
    </source>
</evidence>
<dbReference type="PROSITE" id="PS51384">
    <property type="entry name" value="FAD_FR"/>
    <property type="match status" value="1"/>
</dbReference>
<dbReference type="PANTHER" id="PTHR19384">
    <property type="entry name" value="NITRIC OXIDE SYNTHASE-RELATED"/>
    <property type="match status" value="1"/>
</dbReference>
<comment type="cofactor">
    <cofactor evidence="1">
        <name>FAD</name>
        <dbReference type="ChEBI" id="CHEBI:57692"/>
    </cofactor>
</comment>
<dbReference type="InterPro" id="IPR001709">
    <property type="entry name" value="Flavoprot_Pyr_Nucl_cyt_Rdtase"/>
</dbReference>
<organism evidence="6 7">
    <name type="scientific">Bonamia ostreae</name>
    <dbReference type="NCBI Taxonomy" id="126728"/>
    <lineage>
        <taxon>Eukaryota</taxon>
        <taxon>Sar</taxon>
        <taxon>Rhizaria</taxon>
        <taxon>Endomyxa</taxon>
        <taxon>Ascetosporea</taxon>
        <taxon>Haplosporida</taxon>
        <taxon>Bonamia</taxon>
    </lineage>
</organism>
<dbReference type="InterPro" id="IPR017927">
    <property type="entry name" value="FAD-bd_FR_type"/>
</dbReference>
<proteinExistence type="predicted"/>
<dbReference type="Gene3D" id="3.40.50.80">
    <property type="entry name" value="Nucleotide-binding domain of ferredoxin-NADP reductase (FNR) module"/>
    <property type="match status" value="1"/>
</dbReference>
<keyword evidence="7" id="KW-1185">Reference proteome</keyword>
<dbReference type="Pfam" id="PF00175">
    <property type="entry name" value="NAD_binding_1"/>
    <property type="match status" value="1"/>
</dbReference>
<gene>
    <name evidence="6" type="ORF">MHBO_003603</name>
</gene>
<keyword evidence="2" id="KW-0285">Flavoprotein</keyword>
<dbReference type="InterPro" id="IPR001433">
    <property type="entry name" value="OxRdtase_FAD/NAD-bd"/>
</dbReference>